<gene>
    <name evidence="1" type="ORF">Ccrd_024574</name>
</gene>
<reference evidence="1 2" key="1">
    <citation type="journal article" date="2016" name="Sci. Rep.">
        <title>The genome sequence of the outbreeding globe artichoke constructed de novo incorporating a phase-aware low-pass sequencing strategy of F1 progeny.</title>
        <authorList>
            <person name="Scaglione D."/>
            <person name="Reyes-Chin-Wo S."/>
            <person name="Acquadro A."/>
            <person name="Froenicke L."/>
            <person name="Portis E."/>
            <person name="Beitel C."/>
            <person name="Tirone M."/>
            <person name="Mauro R."/>
            <person name="Lo Monaco A."/>
            <person name="Mauromicale G."/>
            <person name="Faccioli P."/>
            <person name="Cattivelli L."/>
            <person name="Rieseberg L."/>
            <person name="Michelmore R."/>
            <person name="Lanteri S."/>
        </authorList>
    </citation>
    <scope>NUCLEOTIDE SEQUENCE [LARGE SCALE GENOMIC DNA]</scope>
    <source>
        <strain evidence="1">2C</strain>
    </source>
</reference>
<dbReference type="AlphaFoldDB" id="A0A103XC81"/>
<evidence type="ECO:0000313" key="2">
    <source>
        <dbReference type="Proteomes" id="UP000243975"/>
    </source>
</evidence>
<dbReference type="STRING" id="59895.A0A103XC81"/>
<dbReference type="EMBL" id="LEKV01005613">
    <property type="protein sequence ID" value="KVH88041.1"/>
    <property type="molecule type" value="Genomic_DNA"/>
</dbReference>
<comment type="caution">
    <text evidence="1">The sequence shown here is derived from an EMBL/GenBank/DDBJ whole genome shotgun (WGS) entry which is preliminary data.</text>
</comment>
<keyword evidence="2" id="KW-1185">Reference proteome</keyword>
<sequence>MSAVLCEVAFCDTVELLIDITDSFPDLVFKFLEENPRPDETSFLRSYGVCGIAITLSYEMMNSNSAGFDAILRDIRGIFISAKATPNTSLPPIIADAIYDKRHDISEFGDIILNIRRLLGTHGKYSVHVIRRQANRATQLRGTLVIYLVLKFLI</sequence>
<dbReference type="Proteomes" id="UP000243975">
    <property type="component" value="Unassembled WGS sequence"/>
</dbReference>
<proteinExistence type="predicted"/>
<evidence type="ECO:0008006" key="3">
    <source>
        <dbReference type="Google" id="ProtNLM"/>
    </source>
</evidence>
<dbReference type="Gramene" id="KVH88041">
    <property type="protein sequence ID" value="KVH88041"/>
    <property type="gene ID" value="Ccrd_024574"/>
</dbReference>
<accession>A0A103XC81</accession>
<protein>
    <recommendedName>
        <fullName evidence="3">RNase H type-1 domain-containing protein</fullName>
    </recommendedName>
</protein>
<name>A0A103XC81_CYNCS</name>
<evidence type="ECO:0000313" key="1">
    <source>
        <dbReference type="EMBL" id="KVH88041.1"/>
    </source>
</evidence>
<organism evidence="1 2">
    <name type="scientific">Cynara cardunculus var. scolymus</name>
    <name type="common">Globe artichoke</name>
    <name type="synonym">Cynara scolymus</name>
    <dbReference type="NCBI Taxonomy" id="59895"/>
    <lineage>
        <taxon>Eukaryota</taxon>
        <taxon>Viridiplantae</taxon>
        <taxon>Streptophyta</taxon>
        <taxon>Embryophyta</taxon>
        <taxon>Tracheophyta</taxon>
        <taxon>Spermatophyta</taxon>
        <taxon>Magnoliopsida</taxon>
        <taxon>eudicotyledons</taxon>
        <taxon>Gunneridae</taxon>
        <taxon>Pentapetalae</taxon>
        <taxon>asterids</taxon>
        <taxon>campanulids</taxon>
        <taxon>Asterales</taxon>
        <taxon>Asteraceae</taxon>
        <taxon>Carduoideae</taxon>
        <taxon>Cardueae</taxon>
        <taxon>Carduinae</taxon>
        <taxon>Cynara</taxon>
    </lineage>
</organism>